<keyword evidence="1" id="KW-0812">Transmembrane</keyword>
<feature type="transmembrane region" description="Helical" evidence="1">
    <location>
        <begin position="211"/>
        <end position="235"/>
    </location>
</feature>
<gene>
    <name evidence="2" type="ORF">MHSWG343_10300</name>
</gene>
<name>A0A478FRG7_9MOLU</name>
<keyword evidence="1" id="KW-1133">Transmembrane helix</keyword>
<reference evidence="2 3" key="1">
    <citation type="submission" date="2019-01" db="EMBL/GenBank/DDBJ databases">
        <title>Draft genome sequences of Candidatus Mycoplasma haemohominis SWG34-3 identified from a patient with pyrexia, anemia and liver dysfunction.</title>
        <authorList>
            <person name="Sekizuka T."/>
            <person name="Hattori N."/>
            <person name="Katano H."/>
            <person name="Takuma T."/>
            <person name="Ito T."/>
            <person name="Arai N."/>
            <person name="Yanai R."/>
            <person name="Ishii S."/>
            <person name="Miura Y."/>
            <person name="Tokunaga T."/>
            <person name="Watanabe H."/>
            <person name="Nomura N."/>
            <person name="Eguchi J."/>
            <person name="Arai T."/>
            <person name="Hasegawa H."/>
            <person name="Nakamaki T."/>
            <person name="Wakita T."/>
            <person name="Niki Y."/>
            <person name="Kuroda M."/>
        </authorList>
    </citation>
    <scope>NUCLEOTIDE SEQUENCE [LARGE SCALE GENOMIC DNA]</scope>
    <source>
        <strain evidence="2">SWG34-3</strain>
    </source>
</reference>
<keyword evidence="1" id="KW-0472">Membrane</keyword>
<comment type="caution">
    <text evidence="2">The sequence shown here is derived from an EMBL/GenBank/DDBJ whole genome shotgun (WGS) entry which is preliminary data.</text>
</comment>
<organism evidence="2 3">
    <name type="scientific">Candidatus Mycoplasma haematohominis</name>
    <dbReference type="NCBI Taxonomy" id="1494318"/>
    <lineage>
        <taxon>Bacteria</taxon>
        <taxon>Bacillati</taxon>
        <taxon>Mycoplasmatota</taxon>
        <taxon>Mollicutes</taxon>
        <taxon>Mycoplasmataceae</taxon>
        <taxon>Mycoplasma</taxon>
    </lineage>
</organism>
<dbReference type="EMBL" id="BIMN01000008">
    <property type="protein sequence ID" value="GCE64022.1"/>
    <property type="molecule type" value="Genomic_DNA"/>
</dbReference>
<feature type="transmembrane region" description="Helical" evidence="1">
    <location>
        <begin position="255"/>
        <end position="275"/>
    </location>
</feature>
<protein>
    <submittedName>
        <fullName evidence="2">Uncharacterized protein</fullName>
    </submittedName>
</protein>
<evidence type="ECO:0000313" key="2">
    <source>
        <dbReference type="EMBL" id="GCE64022.1"/>
    </source>
</evidence>
<feature type="transmembrane region" description="Helical" evidence="1">
    <location>
        <begin position="112"/>
        <end position="132"/>
    </location>
</feature>
<proteinExistence type="predicted"/>
<evidence type="ECO:0000256" key="1">
    <source>
        <dbReference type="SAM" id="Phobius"/>
    </source>
</evidence>
<feature type="transmembrane region" description="Helical" evidence="1">
    <location>
        <begin position="159"/>
        <end position="178"/>
    </location>
</feature>
<feature type="transmembrane region" description="Helical" evidence="1">
    <location>
        <begin position="313"/>
        <end position="332"/>
    </location>
</feature>
<dbReference type="Proteomes" id="UP000324831">
    <property type="component" value="Unassembled WGS sequence"/>
</dbReference>
<feature type="transmembrane region" description="Helical" evidence="1">
    <location>
        <begin position="20"/>
        <end position="42"/>
    </location>
</feature>
<feature type="transmembrane region" description="Helical" evidence="1">
    <location>
        <begin position="347"/>
        <end position="369"/>
    </location>
</feature>
<accession>A0A478FRG7</accession>
<feature type="transmembrane region" description="Helical" evidence="1">
    <location>
        <begin position="54"/>
        <end position="78"/>
    </location>
</feature>
<evidence type="ECO:0000313" key="3">
    <source>
        <dbReference type="Proteomes" id="UP000324831"/>
    </source>
</evidence>
<sequence>MSCLTLFPENKKILPIWTNVWSLLMPFGLLLYGIGVGINNAWQAKEYHLHKNPSFGALFGVAGLVVMLVLAFWDFFLYSTRVNKPIRKAYKSLVVEERIDEIHKARGTARGIVAVNALILFFVILAAVYTPLAKHEDLADATLKKIPAMASYNSDKLKYGTWSFGAVIFVLGIISLSLKHSFDTTWKHCLQIYPERNLSYLISDRPGLTQLWAAHLSALIFFLPAIAATGIGLWIWKDDLIKGASVTDFQADTWFFQTIAAIMVLFLIVVVSSAFSNSWKGKKIVDAALSREISDRDTYELGKVRKAIQVTSLLHIWLLFCWVLAVTGIVFMAKDIKFASTFQSEKYFTITVFGLLCLMSLSTIPILTVSSETISRFRRCNDFDYGRDLILKFENIDF</sequence>
<dbReference type="AlphaFoldDB" id="A0A478FRG7"/>